<dbReference type="AlphaFoldDB" id="G2Y5D0"/>
<evidence type="ECO:0000313" key="1">
    <source>
        <dbReference type="EMBL" id="CCD47870.1"/>
    </source>
</evidence>
<gene>
    <name evidence="1" type="ORF">BofuT4_uP113740.1</name>
</gene>
<dbReference type="HOGENOM" id="CLU_3032080_0_0_1"/>
<sequence>MLFILRCVDPQIASEEPPGDVLLRKKMASCKMQVRFYGCKCGSCTKLMREVIKSG</sequence>
<accession>G2Y5D0</accession>
<proteinExistence type="predicted"/>
<dbReference type="EMBL" id="FQ790288">
    <property type="protein sequence ID" value="CCD47870.1"/>
    <property type="molecule type" value="Genomic_DNA"/>
</dbReference>
<evidence type="ECO:0000313" key="2">
    <source>
        <dbReference type="Proteomes" id="UP000008177"/>
    </source>
</evidence>
<protein>
    <submittedName>
        <fullName evidence="1">Uncharacterized protein</fullName>
    </submittedName>
</protein>
<reference evidence="2" key="1">
    <citation type="journal article" date="2011" name="PLoS Genet.">
        <title>Genomic analysis of the necrotrophic fungal pathogens Sclerotinia sclerotiorum and Botrytis cinerea.</title>
        <authorList>
            <person name="Amselem J."/>
            <person name="Cuomo C.A."/>
            <person name="van Kan J.A."/>
            <person name="Viaud M."/>
            <person name="Benito E.P."/>
            <person name="Couloux A."/>
            <person name="Coutinho P.M."/>
            <person name="de Vries R.P."/>
            <person name="Dyer P.S."/>
            <person name="Fillinger S."/>
            <person name="Fournier E."/>
            <person name="Gout L."/>
            <person name="Hahn M."/>
            <person name="Kohn L."/>
            <person name="Lapalu N."/>
            <person name="Plummer K.M."/>
            <person name="Pradier J.M."/>
            <person name="Quevillon E."/>
            <person name="Sharon A."/>
            <person name="Simon A."/>
            <person name="ten Have A."/>
            <person name="Tudzynski B."/>
            <person name="Tudzynski P."/>
            <person name="Wincker P."/>
            <person name="Andrew M."/>
            <person name="Anthouard V."/>
            <person name="Beever R.E."/>
            <person name="Beffa R."/>
            <person name="Benoit I."/>
            <person name="Bouzid O."/>
            <person name="Brault B."/>
            <person name="Chen Z."/>
            <person name="Choquer M."/>
            <person name="Collemare J."/>
            <person name="Cotton P."/>
            <person name="Danchin E.G."/>
            <person name="Da Silva C."/>
            <person name="Gautier A."/>
            <person name="Giraud C."/>
            <person name="Giraud T."/>
            <person name="Gonzalez C."/>
            <person name="Grossetete S."/>
            <person name="Guldener U."/>
            <person name="Henrissat B."/>
            <person name="Howlett B.J."/>
            <person name="Kodira C."/>
            <person name="Kretschmer M."/>
            <person name="Lappartient A."/>
            <person name="Leroch M."/>
            <person name="Levis C."/>
            <person name="Mauceli E."/>
            <person name="Neuveglise C."/>
            <person name="Oeser B."/>
            <person name="Pearson M."/>
            <person name="Poulain J."/>
            <person name="Poussereau N."/>
            <person name="Quesneville H."/>
            <person name="Rascle C."/>
            <person name="Schumacher J."/>
            <person name="Segurens B."/>
            <person name="Sexton A."/>
            <person name="Silva E."/>
            <person name="Sirven C."/>
            <person name="Soanes D.M."/>
            <person name="Talbot N.J."/>
            <person name="Templeton M."/>
            <person name="Yandava C."/>
            <person name="Yarden O."/>
            <person name="Zeng Q."/>
            <person name="Rollins J.A."/>
            <person name="Lebrun M.H."/>
            <person name="Dickman M."/>
        </authorList>
    </citation>
    <scope>NUCLEOTIDE SEQUENCE [LARGE SCALE GENOMIC DNA]</scope>
    <source>
        <strain evidence="2">T4</strain>
    </source>
</reference>
<organism evidence="1 2">
    <name type="scientific">Botryotinia fuckeliana (strain T4)</name>
    <name type="common">Noble rot fungus</name>
    <name type="synonym">Botrytis cinerea</name>
    <dbReference type="NCBI Taxonomy" id="999810"/>
    <lineage>
        <taxon>Eukaryota</taxon>
        <taxon>Fungi</taxon>
        <taxon>Dikarya</taxon>
        <taxon>Ascomycota</taxon>
        <taxon>Pezizomycotina</taxon>
        <taxon>Leotiomycetes</taxon>
        <taxon>Helotiales</taxon>
        <taxon>Sclerotiniaceae</taxon>
        <taxon>Botrytis</taxon>
    </lineage>
</organism>
<dbReference type="InParanoid" id="G2Y5D0"/>
<dbReference type="Proteomes" id="UP000008177">
    <property type="component" value="Unplaced contigs"/>
</dbReference>
<name>G2Y5D0_BOTF4</name>